<keyword evidence="1" id="KW-0862">Zinc</keyword>
<dbReference type="GO" id="GO:0008270">
    <property type="term" value="F:zinc ion binding"/>
    <property type="evidence" value="ECO:0007669"/>
    <property type="project" value="UniProtKB-KW"/>
</dbReference>
<gene>
    <name evidence="3" type="ORF">CARUB_v10021856mg</name>
</gene>
<evidence type="ECO:0000259" key="2">
    <source>
        <dbReference type="PROSITE" id="PS50119"/>
    </source>
</evidence>
<proteinExistence type="predicted"/>
<name>R0GF90_9BRAS</name>
<evidence type="ECO:0000313" key="4">
    <source>
        <dbReference type="Proteomes" id="UP000029121"/>
    </source>
</evidence>
<reference evidence="4" key="1">
    <citation type="journal article" date="2013" name="Nat. Genet.">
        <title>The Capsella rubella genome and the genomic consequences of rapid mating system evolution.</title>
        <authorList>
            <person name="Slotte T."/>
            <person name="Hazzouri K.M."/>
            <person name="Agren J.A."/>
            <person name="Koenig D."/>
            <person name="Maumus F."/>
            <person name="Guo Y.L."/>
            <person name="Steige K."/>
            <person name="Platts A.E."/>
            <person name="Escobar J.S."/>
            <person name="Newman L.K."/>
            <person name="Wang W."/>
            <person name="Mandakova T."/>
            <person name="Vello E."/>
            <person name="Smith L.M."/>
            <person name="Henz S.R."/>
            <person name="Steffen J."/>
            <person name="Takuno S."/>
            <person name="Brandvain Y."/>
            <person name="Coop G."/>
            <person name="Andolfatto P."/>
            <person name="Hu T.T."/>
            <person name="Blanchette M."/>
            <person name="Clark R.M."/>
            <person name="Quesneville H."/>
            <person name="Nordborg M."/>
            <person name="Gaut B.S."/>
            <person name="Lysak M.A."/>
            <person name="Jenkins J."/>
            <person name="Grimwood J."/>
            <person name="Chapman J."/>
            <person name="Prochnik S."/>
            <person name="Shu S."/>
            <person name="Rokhsar D."/>
            <person name="Schmutz J."/>
            <person name="Weigel D."/>
            <person name="Wright S.I."/>
        </authorList>
    </citation>
    <scope>NUCLEOTIDE SEQUENCE [LARGE SCALE GENOMIC DNA]</scope>
    <source>
        <strain evidence="4">cv. Monte Gargano</strain>
    </source>
</reference>
<sequence>MARVCQTCGYVTAVIHCITEGLNFCLTCDYLRHRNNTFHAGHVRYQLCDHCMVNPSLLLCSDDGISLCQPCYSSHYNCTTHGHRIQIVNRFPLHYNQNNNTYQHHGLAHVPHVVQHHGNNNNQQQRRAGMFEMSCNGDNNNCERWMFAMRCESCLASDAVVYCRGHDKLMCHNCDQMLHLQEAVPPHLRCKLCGNCKRPSNSFLIGADGHHFTYPPAPIVLPPPAPIHPPPAEVVSAALSTGLSLHNYDSDLFDDDFSWFGM</sequence>
<dbReference type="PROSITE" id="PS50119">
    <property type="entry name" value="ZF_BBOX"/>
    <property type="match status" value="2"/>
</dbReference>
<dbReference type="Proteomes" id="UP000029121">
    <property type="component" value="Unassembled WGS sequence"/>
</dbReference>
<accession>R0GF90</accession>
<dbReference type="InterPro" id="IPR000315">
    <property type="entry name" value="Znf_B-box"/>
</dbReference>
<evidence type="ECO:0000256" key="1">
    <source>
        <dbReference type="PROSITE-ProRule" id="PRU00024"/>
    </source>
</evidence>
<dbReference type="OrthoDB" id="1073564at2759"/>
<dbReference type="KEGG" id="crb:17894274"/>
<protein>
    <recommendedName>
        <fullName evidence="2">B box-type domain-containing protein</fullName>
    </recommendedName>
</protein>
<organism evidence="3 4">
    <name type="scientific">Capsella rubella</name>
    <dbReference type="NCBI Taxonomy" id="81985"/>
    <lineage>
        <taxon>Eukaryota</taxon>
        <taxon>Viridiplantae</taxon>
        <taxon>Streptophyta</taxon>
        <taxon>Embryophyta</taxon>
        <taxon>Tracheophyta</taxon>
        <taxon>Spermatophyta</taxon>
        <taxon>Magnoliopsida</taxon>
        <taxon>eudicotyledons</taxon>
        <taxon>Gunneridae</taxon>
        <taxon>Pentapetalae</taxon>
        <taxon>rosids</taxon>
        <taxon>malvids</taxon>
        <taxon>Brassicales</taxon>
        <taxon>Brassicaceae</taxon>
        <taxon>Camelineae</taxon>
        <taxon>Capsella</taxon>
    </lineage>
</organism>
<feature type="domain" description="B box-type" evidence="2">
    <location>
        <begin position="43"/>
        <end position="88"/>
    </location>
</feature>
<keyword evidence="1" id="KW-0863">Zinc-finger</keyword>
<dbReference type="EMBL" id="KB870806">
    <property type="protein sequence ID" value="EOA34336.1"/>
    <property type="molecule type" value="Genomic_DNA"/>
</dbReference>
<keyword evidence="1" id="KW-0479">Metal-binding</keyword>
<dbReference type="AlphaFoldDB" id="R0GF90"/>
<feature type="domain" description="B box-type" evidence="2">
    <location>
        <begin position="146"/>
        <end position="187"/>
    </location>
</feature>
<keyword evidence="4" id="KW-1185">Reference proteome</keyword>
<evidence type="ECO:0000313" key="3">
    <source>
        <dbReference type="EMBL" id="EOA34336.1"/>
    </source>
</evidence>
<dbReference type="STRING" id="81985.R0GF90"/>